<dbReference type="EMBL" id="GGEC01068273">
    <property type="protein sequence ID" value="MBX48757.1"/>
    <property type="molecule type" value="Transcribed_RNA"/>
</dbReference>
<accession>A0A2P2P201</accession>
<dbReference type="AlphaFoldDB" id="A0A2P2P201"/>
<proteinExistence type="predicted"/>
<reference evidence="1" key="1">
    <citation type="submission" date="2018-02" db="EMBL/GenBank/DDBJ databases">
        <title>Rhizophora mucronata_Transcriptome.</title>
        <authorList>
            <person name="Meera S.P."/>
            <person name="Sreeshan A."/>
            <person name="Augustine A."/>
        </authorList>
    </citation>
    <scope>NUCLEOTIDE SEQUENCE</scope>
    <source>
        <tissue evidence="1">Leaf</tissue>
    </source>
</reference>
<sequence length="37" mass="4360">MNLTRNFKLISTARRIRDHTFDGNSMGVHQWRKNSGN</sequence>
<protein>
    <submittedName>
        <fullName evidence="1">Uncharacterized protein MANES_09G002900</fullName>
    </submittedName>
</protein>
<name>A0A2P2P201_RHIMU</name>
<organism evidence="1">
    <name type="scientific">Rhizophora mucronata</name>
    <name type="common">Asiatic mangrove</name>
    <dbReference type="NCBI Taxonomy" id="61149"/>
    <lineage>
        <taxon>Eukaryota</taxon>
        <taxon>Viridiplantae</taxon>
        <taxon>Streptophyta</taxon>
        <taxon>Embryophyta</taxon>
        <taxon>Tracheophyta</taxon>
        <taxon>Spermatophyta</taxon>
        <taxon>Magnoliopsida</taxon>
        <taxon>eudicotyledons</taxon>
        <taxon>Gunneridae</taxon>
        <taxon>Pentapetalae</taxon>
        <taxon>rosids</taxon>
        <taxon>fabids</taxon>
        <taxon>Malpighiales</taxon>
        <taxon>Rhizophoraceae</taxon>
        <taxon>Rhizophora</taxon>
    </lineage>
</organism>
<evidence type="ECO:0000313" key="1">
    <source>
        <dbReference type="EMBL" id="MBX48757.1"/>
    </source>
</evidence>